<feature type="domain" description="HTH tetR-type" evidence="4">
    <location>
        <begin position="21"/>
        <end position="81"/>
    </location>
</feature>
<dbReference type="PROSITE" id="PS50977">
    <property type="entry name" value="HTH_TETR_2"/>
    <property type="match status" value="1"/>
</dbReference>
<dbReference type="SUPFAM" id="SSF48498">
    <property type="entry name" value="Tetracyclin repressor-like, C-terminal domain"/>
    <property type="match status" value="1"/>
</dbReference>
<evidence type="ECO:0000256" key="1">
    <source>
        <dbReference type="ARBA" id="ARBA00023125"/>
    </source>
</evidence>
<dbReference type="GO" id="GO:0003700">
    <property type="term" value="F:DNA-binding transcription factor activity"/>
    <property type="evidence" value="ECO:0007669"/>
    <property type="project" value="TreeGrafter"/>
</dbReference>
<evidence type="ECO:0000256" key="3">
    <source>
        <dbReference type="SAM" id="MobiDB-lite"/>
    </source>
</evidence>
<evidence type="ECO:0000313" key="6">
    <source>
        <dbReference type="Proteomes" id="UP000186919"/>
    </source>
</evidence>
<dbReference type="PANTHER" id="PTHR30055">
    <property type="entry name" value="HTH-TYPE TRANSCRIPTIONAL REGULATOR RUTR"/>
    <property type="match status" value="1"/>
</dbReference>
<evidence type="ECO:0000256" key="2">
    <source>
        <dbReference type="PROSITE-ProRule" id="PRU00335"/>
    </source>
</evidence>
<comment type="caution">
    <text evidence="5">The sequence shown here is derived from an EMBL/GenBank/DDBJ whole genome shotgun (WGS) entry which is preliminary data.</text>
</comment>
<dbReference type="Gene3D" id="1.10.357.10">
    <property type="entry name" value="Tetracycline Repressor, domain 2"/>
    <property type="match status" value="1"/>
</dbReference>
<feature type="DNA-binding region" description="H-T-H motif" evidence="2">
    <location>
        <begin position="44"/>
        <end position="63"/>
    </location>
</feature>
<keyword evidence="1 2" id="KW-0238">DNA-binding</keyword>
<dbReference type="Proteomes" id="UP000186919">
    <property type="component" value="Unassembled WGS sequence"/>
</dbReference>
<dbReference type="InterPro" id="IPR009057">
    <property type="entry name" value="Homeodomain-like_sf"/>
</dbReference>
<name>A0A179VBF8_9MYCO</name>
<dbReference type="Gene3D" id="1.10.10.60">
    <property type="entry name" value="Homeodomain-like"/>
    <property type="match status" value="1"/>
</dbReference>
<dbReference type="InterPro" id="IPR036271">
    <property type="entry name" value="Tet_transcr_reg_TetR-rel_C_sf"/>
</dbReference>
<dbReference type="AlphaFoldDB" id="A0A179VBF8"/>
<dbReference type="PRINTS" id="PR00455">
    <property type="entry name" value="HTHTETR"/>
</dbReference>
<organism evidence="5 6">
    <name type="scientific">Mycobacteroides immunogenum</name>
    <dbReference type="NCBI Taxonomy" id="83262"/>
    <lineage>
        <taxon>Bacteria</taxon>
        <taxon>Bacillati</taxon>
        <taxon>Actinomycetota</taxon>
        <taxon>Actinomycetes</taxon>
        <taxon>Mycobacteriales</taxon>
        <taxon>Mycobacteriaceae</taxon>
        <taxon>Mycobacteroides</taxon>
    </lineage>
</organism>
<protein>
    <submittedName>
        <fullName evidence="5">Transcriptional regulator</fullName>
    </submittedName>
</protein>
<dbReference type="Pfam" id="PF17932">
    <property type="entry name" value="TetR_C_24"/>
    <property type="match status" value="1"/>
</dbReference>
<dbReference type="InterPro" id="IPR050109">
    <property type="entry name" value="HTH-type_TetR-like_transc_reg"/>
</dbReference>
<sequence>MTEAGAKPRRGRPPASDGDAAATRRRIMDAATELFAEKGFHGTGVAEIGAAAGVRGGALYYHIGSKEELLWEILRSYIDEMLTEAAHIAHMNTEPAKRLRTLIGSYVILIVKYRKQVSIQVRDGSALTGERAAELQDLRDDLQRCWQHVFDEGHEAGVFRSADHVVTNAVLGMLNMVAVWYRADGKSPAQIAKRIADMVLDGVQANQPNELSIEPRPTGSD</sequence>
<evidence type="ECO:0000313" key="5">
    <source>
        <dbReference type="EMBL" id="OAT69228.1"/>
    </source>
</evidence>
<dbReference type="SUPFAM" id="SSF46689">
    <property type="entry name" value="Homeodomain-like"/>
    <property type="match status" value="1"/>
</dbReference>
<dbReference type="GO" id="GO:0000976">
    <property type="term" value="F:transcription cis-regulatory region binding"/>
    <property type="evidence" value="ECO:0007669"/>
    <property type="project" value="TreeGrafter"/>
</dbReference>
<dbReference type="InterPro" id="IPR001647">
    <property type="entry name" value="HTH_TetR"/>
</dbReference>
<dbReference type="EMBL" id="LQYE01000008">
    <property type="protein sequence ID" value="OAT69228.1"/>
    <property type="molecule type" value="Genomic_DNA"/>
</dbReference>
<feature type="region of interest" description="Disordered" evidence="3">
    <location>
        <begin position="1"/>
        <end position="22"/>
    </location>
</feature>
<evidence type="ECO:0000259" key="4">
    <source>
        <dbReference type="PROSITE" id="PS50977"/>
    </source>
</evidence>
<dbReference type="InterPro" id="IPR041490">
    <property type="entry name" value="KstR2_TetR_C"/>
</dbReference>
<dbReference type="PANTHER" id="PTHR30055:SF200">
    <property type="entry name" value="HTH-TYPE TRANSCRIPTIONAL REPRESSOR BDCR"/>
    <property type="match status" value="1"/>
</dbReference>
<gene>
    <name evidence="5" type="ORF">AWB85_22335</name>
</gene>
<accession>A0A179VBF8</accession>
<reference evidence="5 6" key="1">
    <citation type="submission" date="2016-01" db="EMBL/GenBank/DDBJ databases">
        <title>Mycobacterium immunogenum strain CD11_6 genome sequencing and assembly.</title>
        <authorList>
            <person name="Kaur G."/>
            <person name="Nair G.R."/>
            <person name="Mayilraj S."/>
        </authorList>
    </citation>
    <scope>NUCLEOTIDE SEQUENCE [LARGE SCALE GENOMIC DNA]</scope>
    <source>
        <strain evidence="5 6">CD11-6</strain>
    </source>
</reference>
<proteinExistence type="predicted"/>
<dbReference type="Pfam" id="PF00440">
    <property type="entry name" value="TetR_N"/>
    <property type="match status" value="1"/>
</dbReference>